<reference evidence="3" key="1">
    <citation type="submission" date="2022-04" db="EMBL/GenBank/DDBJ databases">
        <title>Alcanivorax sp. CY1518 draft genome sequence.</title>
        <authorList>
            <person name="Zhao G."/>
            <person name="An M."/>
        </authorList>
    </citation>
    <scope>NUCLEOTIDE SEQUENCE</scope>
    <source>
        <strain evidence="3">CY1518</strain>
    </source>
</reference>
<accession>A0ABT0E8A8</accession>
<dbReference type="PROSITE" id="PS51257">
    <property type="entry name" value="PROKAR_LIPOPROTEIN"/>
    <property type="match status" value="1"/>
</dbReference>
<dbReference type="Gene3D" id="1.25.40.10">
    <property type="entry name" value="Tetratricopeptide repeat domain"/>
    <property type="match status" value="1"/>
</dbReference>
<organism evidence="3 4">
    <name type="scientific">Alcanivorax quisquiliarum</name>
    <dbReference type="NCBI Taxonomy" id="2933565"/>
    <lineage>
        <taxon>Bacteria</taxon>
        <taxon>Pseudomonadati</taxon>
        <taxon>Pseudomonadota</taxon>
        <taxon>Gammaproteobacteria</taxon>
        <taxon>Oceanospirillales</taxon>
        <taxon>Alcanivoracaceae</taxon>
        <taxon>Alcanivorax</taxon>
    </lineage>
</organism>
<dbReference type="NCBIfam" id="NF033920">
    <property type="entry name" value="C39_PA2778_fam"/>
    <property type="match status" value="1"/>
</dbReference>
<dbReference type="InterPro" id="IPR039564">
    <property type="entry name" value="Peptidase_C39-like"/>
</dbReference>
<dbReference type="InterPro" id="IPR011990">
    <property type="entry name" value="TPR-like_helical_dom_sf"/>
</dbReference>
<keyword evidence="1" id="KW-0732">Signal</keyword>
<dbReference type="SUPFAM" id="SSF48452">
    <property type="entry name" value="TPR-like"/>
    <property type="match status" value="1"/>
</dbReference>
<protein>
    <submittedName>
        <fullName evidence="3">PA2778 family cysteine peptidase</fullName>
    </submittedName>
</protein>
<sequence>MPYLRGHRRWALPALLLLVALAGCQSRAPLSAGMPGEAQVPAVPFFPQDDYQCGPAALATVLGSAGVAAAPQALVAEVWLPQRQGSLAMELVAAARARERLVYPVTTPSALMANLDVGYPVLVLQNLALSFYPRWHFAVVTGYRRDGASVILNTDTREAEPMRWNRFVRTWQRADQQGWVVLPVGELPPQTRPVLLVQALEELAGTAGAAAAAPYWHATAQRHPDDYLVQFALGNHLWARQQSAAAIEAWRTATVLRPQAFAAWNNLALALAALGCDTADALRGARHSEHAPQALAALERRLAATATTVAASTAAASATATNIAACR</sequence>
<evidence type="ECO:0000256" key="1">
    <source>
        <dbReference type="SAM" id="SignalP"/>
    </source>
</evidence>
<evidence type="ECO:0000313" key="4">
    <source>
        <dbReference type="Proteomes" id="UP001165524"/>
    </source>
</evidence>
<evidence type="ECO:0000259" key="2">
    <source>
        <dbReference type="Pfam" id="PF13529"/>
    </source>
</evidence>
<gene>
    <name evidence="3" type="ORF">MU846_09115</name>
</gene>
<feature type="chain" id="PRO_5045719990" evidence="1">
    <location>
        <begin position="23"/>
        <end position="327"/>
    </location>
</feature>
<proteinExistence type="predicted"/>
<dbReference type="Pfam" id="PF13529">
    <property type="entry name" value="Peptidase_C39_2"/>
    <property type="match status" value="1"/>
</dbReference>
<dbReference type="Proteomes" id="UP001165524">
    <property type="component" value="Unassembled WGS sequence"/>
</dbReference>
<dbReference type="RefSeq" id="WP_246951905.1">
    <property type="nucleotide sequence ID" value="NZ_JALKII010000005.1"/>
</dbReference>
<feature type="domain" description="Peptidase C39-like" evidence="2">
    <location>
        <begin position="43"/>
        <end position="153"/>
    </location>
</feature>
<dbReference type="EMBL" id="JALKII010000005">
    <property type="protein sequence ID" value="MCK0537869.1"/>
    <property type="molecule type" value="Genomic_DNA"/>
</dbReference>
<evidence type="ECO:0000313" key="3">
    <source>
        <dbReference type="EMBL" id="MCK0537869.1"/>
    </source>
</evidence>
<feature type="signal peptide" evidence="1">
    <location>
        <begin position="1"/>
        <end position="22"/>
    </location>
</feature>
<dbReference type="Gene3D" id="3.90.70.10">
    <property type="entry name" value="Cysteine proteinases"/>
    <property type="match status" value="1"/>
</dbReference>
<name>A0ABT0E8A8_9GAMM</name>
<keyword evidence="4" id="KW-1185">Reference proteome</keyword>
<comment type="caution">
    <text evidence="3">The sequence shown here is derived from an EMBL/GenBank/DDBJ whole genome shotgun (WGS) entry which is preliminary data.</text>
</comment>